<feature type="region of interest" description="Disordered" evidence="5">
    <location>
        <begin position="93"/>
        <end position="121"/>
    </location>
</feature>
<evidence type="ECO:0000256" key="3">
    <source>
        <dbReference type="ARBA" id="ARBA00022946"/>
    </source>
</evidence>
<feature type="compositionally biased region" description="Basic and acidic residues" evidence="5">
    <location>
        <begin position="109"/>
        <end position="121"/>
    </location>
</feature>
<organism evidence="6 7">
    <name type="scientific">Corymbia citriodora subsp. variegata</name>
    <dbReference type="NCBI Taxonomy" id="360336"/>
    <lineage>
        <taxon>Eukaryota</taxon>
        <taxon>Viridiplantae</taxon>
        <taxon>Streptophyta</taxon>
        <taxon>Embryophyta</taxon>
        <taxon>Tracheophyta</taxon>
        <taxon>Spermatophyta</taxon>
        <taxon>Magnoliopsida</taxon>
        <taxon>eudicotyledons</taxon>
        <taxon>Gunneridae</taxon>
        <taxon>Pentapetalae</taxon>
        <taxon>rosids</taxon>
        <taxon>malvids</taxon>
        <taxon>Myrtales</taxon>
        <taxon>Myrtaceae</taxon>
        <taxon>Myrtoideae</taxon>
        <taxon>Eucalypteae</taxon>
        <taxon>Corymbia</taxon>
    </lineage>
</organism>
<evidence type="ECO:0008006" key="8">
    <source>
        <dbReference type="Google" id="ProtNLM"/>
    </source>
</evidence>
<protein>
    <recommendedName>
        <fullName evidence="8">ATP11-domain-containing protein</fullName>
    </recommendedName>
</protein>
<dbReference type="AlphaFoldDB" id="A0A8T0CFA7"/>
<dbReference type="PANTHER" id="PTHR13126">
    <property type="entry name" value="CHAPERONE ATP11"/>
    <property type="match status" value="1"/>
</dbReference>
<comment type="similarity">
    <text evidence="2">Belongs to the ATP11 family.</text>
</comment>
<proteinExistence type="inferred from homology"/>
<gene>
    <name evidence="6" type="ORF">BT93_L5221</name>
</gene>
<dbReference type="GO" id="GO:0005739">
    <property type="term" value="C:mitochondrion"/>
    <property type="evidence" value="ECO:0007669"/>
    <property type="project" value="UniProtKB-SubCell"/>
</dbReference>
<dbReference type="Pfam" id="PF06644">
    <property type="entry name" value="ATP11"/>
    <property type="match status" value="1"/>
</dbReference>
<evidence type="ECO:0000313" key="7">
    <source>
        <dbReference type="Proteomes" id="UP000806378"/>
    </source>
</evidence>
<dbReference type="OrthoDB" id="1738785at2759"/>
<dbReference type="Proteomes" id="UP000806378">
    <property type="component" value="Unassembled WGS sequence"/>
</dbReference>
<evidence type="ECO:0000256" key="1">
    <source>
        <dbReference type="ARBA" id="ARBA00004173"/>
    </source>
</evidence>
<evidence type="ECO:0000256" key="2">
    <source>
        <dbReference type="ARBA" id="ARBA00009116"/>
    </source>
</evidence>
<comment type="caution">
    <text evidence="6">The sequence shown here is derived from an EMBL/GenBank/DDBJ whole genome shotgun (WGS) entry which is preliminary data.</text>
</comment>
<evidence type="ECO:0000313" key="6">
    <source>
        <dbReference type="EMBL" id="KAF7846120.1"/>
    </source>
</evidence>
<keyword evidence="7" id="KW-1185">Reference proteome</keyword>
<dbReference type="Gramene" id="rna-gnl|WGS:JABURB|Cocit.L5221.1">
    <property type="protein sequence ID" value="cds-KAF7846120.1"/>
    <property type="gene ID" value="gene-BT93_L5221"/>
</dbReference>
<dbReference type="GO" id="GO:0033615">
    <property type="term" value="P:mitochondrial proton-transporting ATP synthase complex assembly"/>
    <property type="evidence" value="ECO:0007669"/>
    <property type="project" value="TreeGrafter"/>
</dbReference>
<evidence type="ECO:0000256" key="4">
    <source>
        <dbReference type="ARBA" id="ARBA00023128"/>
    </source>
</evidence>
<keyword evidence="4" id="KW-0496">Mitochondrion</keyword>
<dbReference type="EMBL" id="MU095385">
    <property type="protein sequence ID" value="KAF7846120.1"/>
    <property type="molecule type" value="Genomic_DNA"/>
</dbReference>
<reference evidence="6" key="1">
    <citation type="submission" date="2020-05" db="EMBL/GenBank/DDBJ databases">
        <title>WGS assembly of Corymbia citriodora subspecies variegata.</title>
        <authorList>
            <person name="Barry K."/>
            <person name="Hundley H."/>
            <person name="Shu S."/>
            <person name="Jenkins J."/>
            <person name="Grimwood J."/>
            <person name="Baten A."/>
        </authorList>
    </citation>
    <scope>NUCLEOTIDE SEQUENCE</scope>
    <source>
        <strain evidence="6">CV2-018</strain>
    </source>
</reference>
<dbReference type="InterPro" id="IPR010591">
    <property type="entry name" value="ATP11"/>
</dbReference>
<evidence type="ECO:0000256" key="5">
    <source>
        <dbReference type="SAM" id="MobiDB-lite"/>
    </source>
</evidence>
<comment type="subcellular location">
    <subcellularLocation>
        <location evidence="1">Mitochondrion</location>
    </subcellularLocation>
</comment>
<sequence length="345" mass="38785">MSYRPVVCLRHSLRPSCAPIRAQKRFARVHDVRFVASRHASSIKDRYRDKLEEKARAEGHESVAAMTEAYRERIKQLKEKAAIELGQQQTQVKNTFNQPPPPPPQTGKDISKTKPSSKERFSGIKPLSSYLDLEKVAALPRKEIEYLWRLRHANNPQSLCAVMTTDTYRRIYETAKTHPRFILPLPRPAAEDGSGDVQQAPNGFKEVPRSASDIHFLQWSFLPPAVPPPPGVQTLNTHTSTILFTHLAAFKLHGEFAQPHTVVTHHLDLADSHGIVLLNGQVTEGKGVSVEEGKWLLLCMQKFYDHDGHGGGVGKEKRQNLLKKFSKGDSDFDVAELVDEAERIS</sequence>
<name>A0A8T0CFA7_CORYI</name>
<dbReference type="PANTHER" id="PTHR13126:SF0">
    <property type="entry name" value="ATP SYNTHASE MITOCHONDRIAL F1 COMPLEX ASSEMBLY FACTOR 1"/>
    <property type="match status" value="1"/>
</dbReference>
<accession>A0A8T0CFA7</accession>
<keyword evidence="3" id="KW-0809">Transit peptide</keyword>